<dbReference type="InterPro" id="IPR036396">
    <property type="entry name" value="Cyt_P450_sf"/>
</dbReference>
<keyword evidence="2 7" id="KW-0349">Heme</keyword>
<accession>A0ABT3CX47</accession>
<evidence type="ECO:0000313" key="8">
    <source>
        <dbReference type="EMBL" id="MCV9388169.1"/>
    </source>
</evidence>
<dbReference type="SUPFAM" id="SSF48264">
    <property type="entry name" value="Cytochrome P450"/>
    <property type="match status" value="1"/>
</dbReference>
<dbReference type="RefSeq" id="WP_264139001.1">
    <property type="nucleotide sequence ID" value="NZ_JAOYOD010000001.1"/>
</dbReference>
<dbReference type="Gene3D" id="1.10.630.10">
    <property type="entry name" value="Cytochrome P450"/>
    <property type="match status" value="1"/>
</dbReference>
<name>A0ABT3CX47_9BACT</name>
<gene>
    <name evidence="8" type="ORF">N7U62_15920</name>
</gene>
<dbReference type="Pfam" id="PF00067">
    <property type="entry name" value="p450"/>
    <property type="match status" value="1"/>
</dbReference>
<keyword evidence="3 7" id="KW-0479">Metal-binding</keyword>
<protein>
    <submittedName>
        <fullName evidence="8">Cytochrome P450</fullName>
    </submittedName>
</protein>
<dbReference type="PRINTS" id="PR00385">
    <property type="entry name" value="P450"/>
</dbReference>
<reference evidence="8 9" key="1">
    <citation type="submission" date="2022-10" db="EMBL/GenBank/DDBJ databases">
        <title>Comparative genomics and taxonomic characterization of three novel marine species of genus Reichenbachiella exhibiting antioxidant and polysaccharide degradation activities.</title>
        <authorList>
            <person name="Muhammad N."/>
            <person name="Lee Y.-J."/>
            <person name="Ko J."/>
            <person name="Kim S.-G."/>
        </authorList>
    </citation>
    <scope>NUCLEOTIDE SEQUENCE [LARGE SCALE GENOMIC DNA]</scope>
    <source>
        <strain evidence="8 9">ABR2-5</strain>
    </source>
</reference>
<dbReference type="InterPro" id="IPR002401">
    <property type="entry name" value="Cyt_P450_E_grp-I"/>
</dbReference>
<proteinExistence type="inferred from homology"/>
<evidence type="ECO:0000313" key="9">
    <source>
        <dbReference type="Proteomes" id="UP001300692"/>
    </source>
</evidence>
<evidence type="ECO:0000256" key="6">
    <source>
        <dbReference type="ARBA" id="ARBA00023033"/>
    </source>
</evidence>
<evidence type="ECO:0000256" key="7">
    <source>
        <dbReference type="RuleBase" id="RU000461"/>
    </source>
</evidence>
<dbReference type="InterPro" id="IPR001128">
    <property type="entry name" value="Cyt_P450"/>
</dbReference>
<evidence type="ECO:0000256" key="1">
    <source>
        <dbReference type="ARBA" id="ARBA00010617"/>
    </source>
</evidence>
<keyword evidence="5 7" id="KW-0408">Iron</keyword>
<keyword evidence="4 7" id="KW-0560">Oxidoreductase</keyword>
<keyword evidence="6 7" id="KW-0503">Monooxygenase</keyword>
<dbReference type="PANTHER" id="PTHR24291">
    <property type="entry name" value="CYTOCHROME P450 FAMILY 4"/>
    <property type="match status" value="1"/>
</dbReference>
<dbReference type="InterPro" id="IPR017972">
    <property type="entry name" value="Cyt_P450_CS"/>
</dbReference>
<dbReference type="EMBL" id="JAOYOD010000001">
    <property type="protein sequence ID" value="MCV9388169.1"/>
    <property type="molecule type" value="Genomic_DNA"/>
</dbReference>
<evidence type="ECO:0000256" key="5">
    <source>
        <dbReference type="ARBA" id="ARBA00023004"/>
    </source>
</evidence>
<dbReference type="PANTHER" id="PTHR24291:SF50">
    <property type="entry name" value="BIFUNCTIONAL ALBAFLAVENONE MONOOXYGENASE_TERPENE SYNTHASE"/>
    <property type="match status" value="1"/>
</dbReference>
<evidence type="ECO:0000256" key="4">
    <source>
        <dbReference type="ARBA" id="ARBA00023002"/>
    </source>
</evidence>
<dbReference type="InterPro" id="IPR050196">
    <property type="entry name" value="Cytochrome_P450_Monoox"/>
</dbReference>
<evidence type="ECO:0000256" key="2">
    <source>
        <dbReference type="ARBA" id="ARBA00022617"/>
    </source>
</evidence>
<organism evidence="8 9">
    <name type="scientific">Reichenbachiella ulvae</name>
    <dbReference type="NCBI Taxonomy" id="2980104"/>
    <lineage>
        <taxon>Bacteria</taxon>
        <taxon>Pseudomonadati</taxon>
        <taxon>Bacteroidota</taxon>
        <taxon>Cytophagia</taxon>
        <taxon>Cytophagales</taxon>
        <taxon>Reichenbachiellaceae</taxon>
        <taxon>Reichenbachiella</taxon>
    </lineage>
</organism>
<dbReference type="PROSITE" id="PS00086">
    <property type="entry name" value="CYTOCHROME_P450"/>
    <property type="match status" value="1"/>
</dbReference>
<evidence type="ECO:0000256" key="3">
    <source>
        <dbReference type="ARBA" id="ARBA00022723"/>
    </source>
</evidence>
<comment type="caution">
    <text evidence="8">The sequence shown here is derived from an EMBL/GenBank/DDBJ whole genome shotgun (WGS) entry which is preliminary data.</text>
</comment>
<comment type="similarity">
    <text evidence="1 7">Belongs to the cytochrome P450 family.</text>
</comment>
<keyword evidence="9" id="KW-1185">Reference proteome</keyword>
<dbReference type="PRINTS" id="PR00463">
    <property type="entry name" value="EP450I"/>
</dbReference>
<sequence length="436" mass="51334">MIDLPKAFPQNRSIKNLKKFQSNPLLYMKEAAKWGSPVDLNLPMGDFVLISDPEQAQFILATNHQNYKKSRGYKEVARVLGQGLLTAEGDFWHKQRKLLQPSFHKPELKKLLPTVWETTRSYIESYQQDEIRLDTEMNGLTLTVLLNSLIKYQDEELKSAMSRNIEFAQEFIVDRIRSPLKWPLWLPTPTHQRYHRMMKESNELIQKCVDSRKAIAEEDVNDILSVLMDHLDPKDEFGQIRDELLTFLVAGHETSALAMTWTLHLLAHYPEVQDKLYQEVKDMDQLEAMDMMNFSNLQYLHRVVMESMRFYPPIWNIVRQAKQPDEVGGVRIEVGKQLMINIYQLHHNSDYWSDPETFRPERFEEGELKHKFQYLPFGAGPRFCIGNNFAMFEIMILLTQFVKIFRFSPITPEKVEFNPLLTLRPKEEVRVVAERR</sequence>
<dbReference type="Proteomes" id="UP001300692">
    <property type="component" value="Unassembled WGS sequence"/>
</dbReference>